<comment type="function">
    <text evidence="10 11">FliG is one of three proteins (FliG, FliN, FliM) that forms the rotor-mounted switch complex (C ring), located at the base of the basal body. This complex interacts with the CheY and CheZ chemotaxis proteins, in addition to contacting components of the motor that determine the direction of flagellar rotation.</text>
</comment>
<dbReference type="GO" id="GO:0003774">
    <property type="term" value="F:cytoskeletal motor activity"/>
    <property type="evidence" value="ECO:0007669"/>
    <property type="project" value="InterPro"/>
</dbReference>
<evidence type="ECO:0000256" key="10">
    <source>
        <dbReference type="ARBA" id="ARBA00025598"/>
    </source>
</evidence>
<dbReference type="PRINTS" id="PR00954">
    <property type="entry name" value="FLGMOTORFLIG"/>
</dbReference>
<protein>
    <recommendedName>
        <fullName evidence="4 11">Flagellar motor switch protein FliG</fullName>
    </recommendedName>
</protein>
<keyword evidence="7 11" id="KW-0283">Flagellar rotation</keyword>
<comment type="similarity">
    <text evidence="3 11">Belongs to the FliG family.</text>
</comment>
<evidence type="ECO:0000259" key="12">
    <source>
        <dbReference type="Pfam" id="PF01706"/>
    </source>
</evidence>
<evidence type="ECO:0000259" key="13">
    <source>
        <dbReference type="Pfam" id="PF14841"/>
    </source>
</evidence>
<dbReference type="Pfam" id="PF14841">
    <property type="entry name" value="FliG_M"/>
    <property type="match status" value="1"/>
</dbReference>
<dbReference type="InterPro" id="IPR011002">
    <property type="entry name" value="FliG_a-hlx"/>
</dbReference>
<dbReference type="PANTHER" id="PTHR30534:SF0">
    <property type="entry name" value="FLAGELLAR MOTOR SWITCH PROTEIN FLIG"/>
    <property type="match status" value="1"/>
</dbReference>
<dbReference type="SUPFAM" id="SSF48029">
    <property type="entry name" value="FliG"/>
    <property type="match status" value="2"/>
</dbReference>
<evidence type="ECO:0000256" key="6">
    <source>
        <dbReference type="ARBA" id="ARBA00022500"/>
    </source>
</evidence>
<dbReference type="GO" id="GO:0005886">
    <property type="term" value="C:plasma membrane"/>
    <property type="evidence" value="ECO:0007669"/>
    <property type="project" value="UniProtKB-SubCell"/>
</dbReference>
<evidence type="ECO:0000256" key="11">
    <source>
        <dbReference type="PIRNR" id="PIRNR003161"/>
    </source>
</evidence>
<dbReference type="GO" id="GO:0009425">
    <property type="term" value="C:bacterial-type flagellum basal body"/>
    <property type="evidence" value="ECO:0007669"/>
    <property type="project" value="UniProtKB-SubCell"/>
</dbReference>
<keyword evidence="15" id="KW-0282">Flagellum</keyword>
<accession>A0A2A4XGF2</accession>
<reference evidence="16" key="1">
    <citation type="submission" date="2017-08" db="EMBL/GenBank/DDBJ databases">
        <title>A dynamic microbial community with high functional redundancy inhabits the cold, oxic subseafloor aquifer.</title>
        <authorList>
            <person name="Tully B.J."/>
            <person name="Wheat C.G."/>
            <person name="Glazer B.T."/>
            <person name="Huber J.A."/>
        </authorList>
    </citation>
    <scope>NUCLEOTIDE SEQUENCE [LARGE SCALE GENOMIC DNA]</scope>
</reference>
<evidence type="ECO:0000313" key="15">
    <source>
        <dbReference type="EMBL" id="PCI81660.1"/>
    </source>
</evidence>
<evidence type="ECO:0000256" key="2">
    <source>
        <dbReference type="ARBA" id="ARBA00004515"/>
    </source>
</evidence>
<dbReference type="EMBL" id="NVUL01000004">
    <property type="protein sequence ID" value="PCI81660.1"/>
    <property type="molecule type" value="Genomic_DNA"/>
</dbReference>
<sequence>MRSRRNARKTGTEKAAQLLMVMGEQGAANVLKLLRNDEVQKIGAEMTYMGEMSTDEVNLVLRSFLDQCSTDDSISIEAGRYTKDVLIQALGSEAAESILEKITLGGNTRGLDSLKWMEPQLIAGIIENEHPQIQAIVVSYLGAELSGEVLTYLPENSVVELCIRMAEMEPIDPAALEELNSSLEKQVEGVVSKQSSEMGGAKNVANIFNTLEKSFEESIISKITESNNETAMRIQEEMFVFDDLKKIPDKDFQLVLREVATDVLVLALKGADKALEEKVLRNMSTRAAEIFTEDMEGLGPVKVTEVETAQKEILVATKQLADSDKIVLSVDSGAMIG</sequence>
<dbReference type="GO" id="GO:0071973">
    <property type="term" value="P:bacterial-type flagellum-dependent cell motility"/>
    <property type="evidence" value="ECO:0007669"/>
    <property type="project" value="InterPro"/>
</dbReference>
<evidence type="ECO:0000259" key="14">
    <source>
        <dbReference type="Pfam" id="PF14842"/>
    </source>
</evidence>
<keyword evidence="5 11" id="KW-1003">Cell membrane</keyword>
<feature type="domain" description="Flagellar motor switch protein FliG N-terminal" evidence="14">
    <location>
        <begin position="10"/>
        <end position="110"/>
    </location>
</feature>
<keyword evidence="15" id="KW-0969">Cilium</keyword>
<comment type="subcellular location">
    <subcellularLocation>
        <location evidence="1 11">Bacterial flagellum basal body</location>
    </subcellularLocation>
    <subcellularLocation>
        <location evidence="2 11">Cell inner membrane</location>
        <topology evidence="2 11">Peripheral membrane protein</topology>
        <orientation evidence="2 11">Cytoplasmic side</orientation>
    </subcellularLocation>
</comment>
<keyword evidence="11" id="KW-0997">Cell inner membrane</keyword>
<dbReference type="InterPro" id="IPR032779">
    <property type="entry name" value="FliG_M"/>
</dbReference>
<comment type="caution">
    <text evidence="15">The sequence shown here is derived from an EMBL/GenBank/DDBJ whole genome shotgun (WGS) entry which is preliminary data.</text>
</comment>
<organism evidence="15 16">
    <name type="scientific">SAR86 cluster bacterium</name>
    <dbReference type="NCBI Taxonomy" id="2030880"/>
    <lineage>
        <taxon>Bacteria</taxon>
        <taxon>Pseudomonadati</taxon>
        <taxon>Pseudomonadota</taxon>
        <taxon>Gammaproteobacteria</taxon>
        <taxon>SAR86 cluster</taxon>
    </lineage>
</organism>
<evidence type="ECO:0000313" key="16">
    <source>
        <dbReference type="Proteomes" id="UP000218767"/>
    </source>
</evidence>
<evidence type="ECO:0000256" key="8">
    <source>
        <dbReference type="ARBA" id="ARBA00023136"/>
    </source>
</evidence>
<evidence type="ECO:0000256" key="9">
    <source>
        <dbReference type="ARBA" id="ARBA00023143"/>
    </source>
</evidence>
<evidence type="ECO:0000256" key="7">
    <source>
        <dbReference type="ARBA" id="ARBA00022779"/>
    </source>
</evidence>
<dbReference type="Proteomes" id="UP000218767">
    <property type="component" value="Unassembled WGS sequence"/>
</dbReference>
<evidence type="ECO:0000256" key="3">
    <source>
        <dbReference type="ARBA" id="ARBA00010299"/>
    </source>
</evidence>
<keyword evidence="15" id="KW-0966">Cell projection</keyword>
<proteinExistence type="inferred from homology"/>
<dbReference type="Pfam" id="PF14842">
    <property type="entry name" value="FliG_N"/>
    <property type="match status" value="1"/>
</dbReference>
<dbReference type="InterPro" id="IPR023087">
    <property type="entry name" value="Flg_Motor_Flig_C"/>
</dbReference>
<feature type="domain" description="Flagellar motor switch protein FliG middle" evidence="13">
    <location>
        <begin position="119"/>
        <end position="193"/>
    </location>
</feature>
<keyword evidence="9 11" id="KW-0975">Bacterial flagellum</keyword>
<dbReference type="GO" id="GO:0006935">
    <property type="term" value="P:chemotaxis"/>
    <property type="evidence" value="ECO:0007669"/>
    <property type="project" value="UniProtKB-KW"/>
</dbReference>
<dbReference type="Pfam" id="PF01706">
    <property type="entry name" value="FliG_C"/>
    <property type="match status" value="1"/>
</dbReference>
<dbReference type="InterPro" id="IPR028263">
    <property type="entry name" value="FliG_N"/>
</dbReference>
<dbReference type="PIRSF" id="PIRSF003161">
    <property type="entry name" value="FliG"/>
    <property type="match status" value="1"/>
</dbReference>
<dbReference type="NCBIfam" id="TIGR00207">
    <property type="entry name" value="fliG"/>
    <property type="match status" value="1"/>
</dbReference>
<gene>
    <name evidence="15" type="primary">fliG</name>
    <name evidence="15" type="ORF">COB20_01535</name>
</gene>
<keyword evidence="8 11" id="KW-0472">Membrane</keyword>
<evidence type="ECO:0000256" key="5">
    <source>
        <dbReference type="ARBA" id="ARBA00022475"/>
    </source>
</evidence>
<evidence type="ECO:0000256" key="1">
    <source>
        <dbReference type="ARBA" id="ARBA00004117"/>
    </source>
</evidence>
<name>A0A2A4XGF2_9GAMM</name>
<evidence type="ECO:0000256" key="4">
    <source>
        <dbReference type="ARBA" id="ARBA00021870"/>
    </source>
</evidence>
<dbReference type="AlphaFoldDB" id="A0A2A4XGF2"/>
<feature type="domain" description="Flagellar motor switch protein FliG C-terminal" evidence="12">
    <location>
        <begin position="222"/>
        <end position="328"/>
    </location>
</feature>
<dbReference type="PANTHER" id="PTHR30534">
    <property type="entry name" value="FLAGELLAR MOTOR SWITCH PROTEIN FLIG"/>
    <property type="match status" value="1"/>
</dbReference>
<dbReference type="Gene3D" id="1.10.220.30">
    <property type="match status" value="3"/>
</dbReference>
<dbReference type="InterPro" id="IPR000090">
    <property type="entry name" value="Flg_Motor_Flig"/>
</dbReference>
<keyword evidence="6 11" id="KW-0145">Chemotaxis</keyword>